<evidence type="ECO:0000313" key="4">
    <source>
        <dbReference type="Proteomes" id="UP000017090"/>
    </source>
</evidence>
<dbReference type="GO" id="GO:0005886">
    <property type="term" value="C:plasma membrane"/>
    <property type="evidence" value="ECO:0007669"/>
    <property type="project" value="TreeGrafter"/>
</dbReference>
<dbReference type="Proteomes" id="UP000017090">
    <property type="component" value="Unassembled WGS sequence"/>
</dbReference>
<keyword evidence="1" id="KW-0812">Transmembrane</keyword>
<keyword evidence="1" id="KW-0472">Membrane</keyword>
<dbReference type="GO" id="GO:0000270">
    <property type="term" value="P:peptidoglycan metabolic process"/>
    <property type="evidence" value="ECO:0007669"/>
    <property type="project" value="TreeGrafter"/>
</dbReference>
<sequence length="252" mass="27707">MLYLIKWLYAWFMPLGFVVAAFVVASARLIKNQEKGHSAIALLTFFLYLSSLEPIGNMLISSLEDRYIQPAVPLQAEAIVVLGGGSYGGVADLNGSGQVGDIAANRLLTALRLQRQMQMPIVLSGGVVFAEDGNESAIEKRVLIEAGVPETMIYTEDNSRNTAENAAYTMQLCREHGWKSIILLTSAFHMPRAMGFFSQKETVVRPYPCDYQASRPLTITPFSLIPNVQGLYNTTLAVKEYAGMGAHYLGFQ</sequence>
<dbReference type="PATRIC" id="fig|1111454.3.peg.1911"/>
<proteinExistence type="predicted"/>
<organism evidence="3 4">
    <name type="scientific">Megasphaera vaginalis</name>
    <name type="common">ex Srinivasan et al. 2021</name>
    <dbReference type="NCBI Taxonomy" id="1111454"/>
    <lineage>
        <taxon>Bacteria</taxon>
        <taxon>Bacillati</taxon>
        <taxon>Bacillota</taxon>
        <taxon>Negativicutes</taxon>
        <taxon>Veillonellales</taxon>
        <taxon>Veillonellaceae</taxon>
        <taxon>Megasphaera</taxon>
    </lineage>
</organism>
<evidence type="ECO:0000259" key="2">
    <source>
        <dbReference type="Pfam" id="PF02698"/>
    </source>
</evidence>
<name>U7UEJ0_9FIRM</name>
<comment type="caution">
    <text evidence="3">The sequence shown here is derived from an EMBL/GenBank/DDBJ whole genome shotgun (WGS) entry which is preliminary data.</text>
</comment>
<dbReference type="Gene3D" id="3.40.50.620">
    <property type="entry name" value="HUPs"/>
    <property type="match status" value="1"/>
</dbReference>
<dbReference type="InterPro" id="IPR051599">
    <property type="entry name" value="Cell_Envelope_Assoc"/>
</dbReference>
<dbReference type="GO" id="GO:0043164">
    <property type="term" value="P:Gram-negative-bacterium-type cell wall biogenesis"/>
    <property type="evidence" value="ECO:0007669"/>
    <property type="project" value="TreeGrafter"/>
</dbReference>
<gene>
    <name evidence="3" type="ORF">HMPREF1250_1228</name>
</gene>
<dbReference type="RefSeq" id="WP_023054356.1">
    <property type="nucleotide sequence ID" value="NZ_AWXA01000051.1"/>
</dbReference>
<evidence type="ECO:0000256" key="1">
    <source>
        <dbReference type="SAM" id="Phobius"/>
    </source>
</evidence>
<protein>
    <recommendedName>
        <fullName evidence="2">DUF218 domain-containing protein</fullName>
    </recommendedName>
</protein>
<dbReference type="OrthoDB" id="9782395at2"/>
<feature type="transmembrane region" description="Helical" evidence="1">
    <location>
        <begin position="39"/>
        <end position="60"/>
    </location>
</feature>
<keyword evidence="1" id="KW-1133">Transmembrane helix</keyword>
<dbReference type="eggNOG" id="COG1434">
    <property type="taxonomic scope" value="Bacteria"/>
</dbReference>
<reference evidence="3 4" key="1">
    <citation type="submission" date="2013-09" db="EMBL/GenBank/DDBJ databases">
        <authorList>
            <person name="Durkin A.S."/>
            <person name="Haft D.R."/>
            <person name="McCorrison J."/>
            <person name="Torralba M."/>
            <person name="Gillis M."/>
            <person name="Haft D.H."/>
            <person name="Methe B."/>
            <person name="Sutton G."/>
            <person name="Nelson K.E."/>
        </authorList>
    </citation>
    <scope>NUCLEOTIDE SEQUENCE [LARGE SCALE GENOMIC DNA]</scope>
    <source>
        <strain evidence="3 4">BV3C16-1</strain>
    </source>
</reference>
<evidence type="ECO:0000313" key="3">
    <source>
        <dbReference type="EMBL" id="ERT57852.1"/>
    </source>
</evidence>
<dbReference type="STRING" id="1111454.HMPREF1250_1228"/>
<dbReference type="Pfam" id="PF02698">
    <property type="entry name" value="DUF218"/>
    <property type="match status" value="1"/>
</dbReference>
<accession>U7UEJ0</accession>
<dbReference type="PANTHER" id="PTHR30336:SF4">
    <property type="entry name" value="ENVELOPE BIOGENESIS FACTOR ELYC"/>
    <property type="match status" value="1"/>
</dbReference>
<keyword evidence="4" id="KW-1185">Reference proteome</keyword>
<dbReference type="EMBL" id="AWXA01000051">
    <property type="protein sequence ID" value="ERT57852.1"/>
    <property type="molecule type" value="Genomic_DNA"/>
</dbReference>
<dbReference type="PANTHER" id="PTHR30336">
    <property type="entry name" value="INNER MEMBRANE PROTEIN, PROBABLE PERMEASE"/>
    <property type="match status" value="1"/>
</dbReference>
<dbReference type="AlphaFoldDB" id="U7UEJ0"/>
<dbReference type="CDD" id="cd06259">
    <property type="entry name" value="YdcF-like"/>
    <property type="match status" value="1"/>
</dbReference>
<dbReference type="InterPro" id="IPR003848">
    <property type="entry name" value="DUF218"/>
</dbReference>
<dbReference type="InterPro" id="IPR014729">
    <property type="entry name" value="Rossmann-like_a/b/a_fold"/>
</dbReference>
<feature type="domain" description="DUF218" evidence="2">
    <location>
        <begin position="77"/>
        <end position="243"/>
    </location>
</feature>
<feature type="transmembrane region" description="Helical" evidence="1">
    <location>
        <begin position="6"/>
        <end position="27"/>
    </location>
</feature>